<sequence length="370" mass="44280">MGYFIGFLYFYLWYTSILAGYICLYCPIFPILLLSNKLYRYLTDIILTFWQQYPTVLLQALCKTEVRVYGDAINSNEISILVMNHRTRTDWNFLWPSLYHSIRGNYRFKYSTKFLLKDSIRFIPGPGWVMQLTLWLFIKRSWKKDKETLEKFCDYIEALNYKFNILVFPEGTDFTEETKKKSDAYAKKNHLEQYNYLLHPRTTGFAYLSSQLIKQNCLDAIYDLTIMYPDVIPQTEKFLFQGKFPRQVKLHIVRYPLAAIPTSEDDLKLFLMNIWNDKEITLKEYYITHNSIPGPCLKKSTLELFPALIFWTVLPFIAMYLMIYYVNFRRSCLFHTIFLVIINFLTPGFQWFEMALYDVKKEIFGHRFAL</sequence>
<evidence type="ECO:0000313" key="6">
    <source>
        <dbReference type="EMBL" id="KAL3284655.1"/>
    </source>
</evidence>
<evidence type="ECO:0000256" key="4">
    <source>
        <dbReference type="SAM" id="Phobius"/>
    </source>
</evidence>
<evidence type="ECO:0000256" key="1">
    <source>
        <dbReference type="ARBA" id="ARBA00008655"/>
    </source>
</evidence>
<dbReference type="PANTHER" id="PTHR10983">
    <property type="entry name" value="1-ACYLGLYCEROL-3-PHOSPHATE ACYLTRANSFERASE-RELATED"/>
    <property type="match status" value="1"/>
</dbReference>
<feature type="domain" description="Phospholipid/glycerol acyltransferase" evidence="5">
    <location>
        <begin position="79"/>
        <end position="206"/>
    </location>
</feature>
<dbReference type="InterPro" id="IPR032098">
    <property type="entry name" value="Acyltransf_C"/>
</dbReference>
<feature type="transmembrane region" description="Helical" evidence="4">
    <location>
        <begin position="308"/>
        <end position="327"/>
    </location>
</feature>
<dbReference type="Pfam" id="PF01553">
    <property type="entry name" value="Acyltransferase"/>
    <property type="match status" value="1"/>
</dbReference>
<evidence type="ECO:0000313" key="7">
    <source>
        <dbReference type="Proteomes" id="UP001516400"/>
    </source>
</evidence>
<accession>A0ABD2P1I8</accession>
<dbReference type="Pfam" id="PF16076">
    <property type="entry name" value="Acyltransf_C"/>
    <property type="match status" value="1"/>
</dbReference>
<keyword evidence="4" id="KW-0812">Transmembrane</keyword>
<dbReference type="AlphaFoldDB" id="A0ABD2P1I8"/>
<keyword evidence="4" id="KW-1133">Transmembrane helix</keyword>
<evidence type="ECO:0000259" key="5">
    <source>
        <dbReference type="SMART" id="SM00563"/>
    </source>
</evidence>
<dbReference type="EMBL" id="JABFTP020000165">
    <property type="protein sequence ID" value="KAL3284655.1"/>
    <property type="molecule type" value="Genomic_DNA"/>
</dbReference>
<keyword evidence="3" id="KW-0012">Acyltransferase</keyword>
<protein>
    <recommendedName>
        <fullName evidence="5">Phospholipid/glycerol acyltransferase domain-containing protein</fullName>
    </recommendedName>
</protein>
<dbReference type="CDD" id="cd07990">
    <property type="entry name" value="LPLAT_LCLAT1-like"/>
    <property type="match status" value="1"/>
</dbReference>
<dbReference type="Proteomes" id="UP001516400">
    <property type="component" value="Unassembled WGS sequence"/>
</dbReference>
<keyword evidence="7" id="KW-1185">Reference proteome</keyword>
<dbReference type="SMART" id="SM00563">
    <property type="entry name" value="PlsC"/>
    <property type="match status" value="1"/>
</dbReference>
<evidence type="ECO:0000256" key="2">
    <source>
        <dbReference type="ARBA" id="ARBA00022679"/>
    </source>
</evidence>
<organism evidence="6 7">
    <name type="scientific">Cryptolaemus montrouzieri</name>
    <dbReference type="NCBI Taxonomy" id="559131"/>
    <lineage>
        <taxon>Eukaryota</taxon>
        <taxon>Metazoa</taxon>
        <taxon>Ecdysozoa</taxon>
        <taxon>Arthropoda</taxon>
        <taxon>Hexapoda</taxon>
        <taxon>Insecta</taxon>
        <taxon>Pterygota</taxon>
        <taxon>Neoptera</taxon>
        <taxon>Endopterygota</taxon>
        <taxon>Coleoptera</taxon>
        <taxon>Polyphaga</taxon>
        <taxon>Cucujiformia</taxon>
        <taxon>Coccinelloidea</taxon>
        <taxon>Coccinellidae</taxon>
        <taxon>Scymninae</taxon>
        <taxon>Scymnini</taxon>
        <taxon>Cryptolaemus</taxon>
    </lineage>
</organism>
<comment type="caution">
    <text evidence="6">The sequence shown here is derived from an EMBL/GenBank/DDBJ whole genome shotgun (WGS) entry which is preliminary data.</text>
</comment>
<gene>
    <name evidence="6" type="ORF">HHI36_018809</name>
</gene>
<reference evidence="6 7" key="1">
    <citation type="journal article" date="2021" name="BMC Biol.">
        <title>Horizontally acquired antibacterial genes associated with adaptive radiation of ladybird beetles.</title>
        <authorList>
            <person name="Li H.S."/>
            <person name="Tang X.F."/>
            <person name="Huang Y.H."/>
            <person name="Xu Z.Y."/>
            <person name="Chen M.L."/>
            <person name="Du X.Y."/>
            <person name="Qiu B.Y."/>
            <person name="Chen P.T."/>
            <person name="Zhang W."/>
            <person name="Slipinski A."/>
            <person name="Escalona H.E."/>
            <person name="Waterhouse R.M."/>
            <person name="Zwick A."/>
            <person name="Pang H."/>
        </authorList>
    </citation>
    <scope>NUCLEOTIDE SEQUENCE [LARGE SCALE GENOMIC DNA]</scope>
    <source>
        <strain evidence="6">SYSU2018</strain>
    </source>
</reference>
<dbReference type="GO" id="GO:0016746">
    <property type="term" value="F:acyltransferase activity"/>
    <property type="evidence" value="ECO:0007669"/>
    <property type="project" value="UniProtKB-KW"/>
</dbReference>
<dbReference type="SUPFAM" id="SSF69593">
    <property type="entry name" value="Glycerol-3-phosphate (1)-acyltransferase"/>
    <property type="match status" value="1"/>
</dbReference>
<keyword evidence="4" id="KW-0472">Membrane</keyword>
<evidence type="ECO:0000256" key="3">
    <source>
        <dbReference type="ARBA" id="ARBA00023315"/>
    </source>
</evidence>
<feature type="transmembrane region" description="Helical" evidence="4">
    <location>
        <begin position="12"/>
        <end position="34"/>
    </location>
</feature>
<dbReference type="InterPro" id="IPR002123">
    <property type="entry name" value="Plipid/glycerol_acylTrfase"/>
</dbReference>
<comment type="similarity">
    <text evidence="1">Belongs to the 1-acyl-sn-glycerol-3-phosphate acyltransferase family.</text>
</comment>
<dbReference type="PANTHER" id="PTHR10983:SF16">
    <property type="entry name" value="LYSOCARDIOLIPIN ACYLTRANSFERASE 1"/>
    <property type="match status" value="1"/>
</dbReference>
<proteinExistence type="inferred from homology"/>
<keyword evidence="2" id="KW-0808">Transferase</keyword>
<feature type="transmembrane region" description="Helical" evidence="4">
    <location>
        <begin position="333"/>
        <end position="352"/>
    </location>
</feature>
<name>A0ABD2P1I8_9CUCU</name>